<evidence type="ECO:0000259" key="4">
    <source>
        <dbReference type="PROSITE" id="PS50886"/>
    </source>
</evidence>
<keyword evidence="1 3" id="KW-0820">tRNA-binding</keyword>
<dbReference type="AlphaFoldDB" id="A0A3S3NQ89"/>
<reference evidence="5 6" key="1">
    <citation type="journal article" date="2018" name="Gigascience">
        <title>Genomes of trombidid mites reveal novel predicted allergens and laterally-transferred genes associated with secondary metabolism.</title>
        <authorList>
            <person name="Dong X."/>
            <person name="Chaisiri K."/>
            <person name="Xia D."/>
            <person name="Armstrong S.D."/>
            <person name="Fang Y."/>
            <person name="Donnelly M.J."/>
            <person name="Kadowaki T."/>
            <person name="McGarry J.W."/>
            <person name="Darby A.C."/>
            <person name="Makepeace B.L."/>
        </authorList>
    </citation>
    <scope>NUCLEOTIDE SEQUENCE [LARGE SCALE GENOMIC DNA]</scope>
    <source>
        <strain evidence="5">UoL-WK</strain>
    </source>
</reference>
<evidence type="ECO:0000313" key="6">
    <source>
        <dbReference type="Proteomes" id="UP000285301"/>
    </source>
</evidence>
<keyword evidence="2 3" id="KW-0694">RNA-binding</keyword>
<keyword evidence="6" id="KW-1185">Reference proteome</keyword>
<sequence>MAGDEKRSVDVSLLDIRVGLITEAKKHEDADSLYVEQVDLGEDKPRTVVSGLVKHIPLEQMQNRRAVFLCNLKPAKMRGVLSEAMVMCASTEEKVEILEPPPDAVIGDRVTFEGYPAPDLKTDSDCVAKYKDAAMIIEGKGVVKAPSLKNVQIR</sequence>
<evidence type="ECO:0000256" key="3">
    <source>
        <dbReference type="PROSITE-ProRule" id="PRU00209"/>
    </source>
</evidence>
<dbReference type="STRING" id="1965070.A0A3S3NQ89"/>
<evidence type="ECO:0000313" key="5">
    <source>
        <dbReference type="EMBL" id="RWS03953.1"/>
    </source>
</evidence>
<dbReference type="Pfam" id="PF01588">
    <property type="entry name" value="tRNA_bind"/>
    <property type="match status" value="1"/>
</dbReference>
<dbReference type="CDD" id="cd02799">
    <property type="entry name" value="tRNA_bind_EMAP-II_like"/>
    <property type="match status" value="1"/>
</dbReference>
<dbReference type="PROSITE" id="PS50886">
    <property type="entry name" value="TRBD"/>
    <property type="match status" value="1"/>
</dbReference>
<dbReference type="InterPro" id="IPR002547">
    <property type="entry name" value="tRNA-bd_dom"/>
</dbReference>
<comment type="caution">
    <text evidence="5">The sequence shown here is derived from an EMBL/GenBank/DDBJ whole genome shotgun (WGS) entry which is preliminary data.</text>
</comment>
<dbReference type="PANTHER" id="PTHR11586">
    <property type="entry name" value="TRNA-AMINOACYLATION COFACTOR ARC1 FAMILY MEMBER"/>
    <property type="match status" value="1"/>
</dbReference>
<dbReference type="OrthoDB" id="197206at2759"/>
<feature type="domain" description="TRNA-binding" evidence="4">
    <location>
        <begin position="10"/>
        <end position="111"/>
    </location>
</feature>
<dbReference type="InterPro" id="IPR051270">
    <property type="entry name" value="Tyrosine-tRNA_ligase_regulator"/>
</dbReference>
<dbReference type="PANTHER" id="PTHR11586:SF33">
    <property type="entry name" value="AMINOACYL TRNA SYNTHASE COMPLEX-INTERACTING MULTIFUNCTIONAL PROTEIN 1"/>
    <property type="match status" value="1"/>
</dbReference>
<dbReference type="EMBL" id="NCKU01005988">
    <property type="protein sequence ID" value="RWS03953.1"/>
    <property type="molecule type" value="Genomic_DNA"/>
</dbReference>
<gene>
    <name evidence="5" type="ORF">B4U79_06561</name>
</gene>
<proteinExistence type="predicted"/>
<dbReference type="Gene3D" id="2.40.50.140">
    <property type="entry name" value="Nucleic acid-binding proteins"/>
    <property type="match status" value="1"/>
</dbReference>
<evidence type="ECO:0000256" key="2">
    <source>
        <dbReference type="ARBA" id="ARBA00022884"/>
    </source>
</evidence>
<dbReference type="SUPFAM" id="SSF50249">
    <property type="entry name" value="Nucleic acid-binding proteins"/>
    <property type="match status" value="1"/>
</dbReference>
<name>A0A3S3NQ89_9ACAR</name>
<dbReference type="InterPro" id="IPR012340">
    <property type="entry name" value="NA-bd_OB-fold"/>
</dbReference>
<protein>
    <recommendedName>
        <fullName evidence="4">tRNA-binding domain-containing protein</fullName>
    </recommendedName>
</protein>
<evidence type="ECO:0000256" key="1">
    <source>
        <dbReference type="ARBA" id="ARBA00022555"/>
    </source>
</evidence>
<dbReference type="GO" id="GO:0000049">
    <property type="term" value="F:tRNA binding"/>
    <property type="evidence" value="ECO:0007669"/>
    <property type="project" value="UniProtKB-UniRule"/>
</dbReference>
<dbReference type="Proteomes" id="UP000285301">
    <property type="component" value="Unassembled WGS sequence"/>
</dbReference>
<organism evidence="5 6">
    <name type="scientific">Dinothrombium tinctorium</name>
    <dbReference type="NCBI Taxonomy" id="1965070"/>
    <lineage>
        <taxon>Eukaryota</taxon>
        <taxon>Metazoa</taxon>
        <taxon>Ecdysozoa</taxon>
        <taxon>Arthropoda</taxon>
        <taxon>Chelicerata</taxon>
        <taxon>Arachnida</taxon>
        <taxon>Acari</taxon>
        <taxon>Acariformes</taxon>
        <taxon>Trombidiformes</taxon>
        <taxon>Prostigmata</taxon>
        <taxon>Anystina</taxon>
        <taxon>Parasitengona</taxon>
        <taxon>Trombidioidea</taxon>
        <taxon>Trombidiidae</taxon>
        <taxon>Dinothrombium</taxon>
    </lineage>
</organism>
<accession>A0A3S3NQ89</accession>